<sequence>MEQFQSFKQDASTYKTVPVTYRSYTDTLTPIQIYERLREEAVYLLESGDHTSSWSRYSFIGLHPFIHVTEDQGSITMHDYDTGDIQQAKDLKEAVETVMTGLNVRLPDVPLPFHGGGVGFVSYDAVSDFENIPIPENDDLGLPLYQFLFCRTLIAYDHQSHDLHIIRFARVDEDDSEAVLNEKYDAAVSAIDDVLKTLKQQKNVEPFFTNEASKSVDVSQVETNYTKDKFKQDVETIKEYIRAGDIFQAVLSQRFSKQIEVDGFTLYRVLRQVNPSPYMFYLTFDGYEVIGSSPERLVQVKDGEVEIHPIAGTRKRGTTKEEDMQLAADLQNDEKEKAEHYMLVDLARNDVGRVAQYGTVKVPVLSEITRFSHVMHMISKVTGDLREDTHPLDAFVSAFPAGTLSGAPKIRAMEILGELEPTARNLYGGGVVYLGFDGNLDSCIAIRTILLKDQVAYIQAGAGVVADSDPEKEWQETVNKASALLQTIDMAEELFAPSAKEESSYA</sequence>
<name>A0A0A5IDU4_9BACI</name>
<comment type="caution">
    <text evidence="18">The sequence shown here is derived from an EMBL/GenBank/DDBJ whole genome shotgun (WGS) entry which is preliminary data.</text>
</comment>
<keyword evidence="9 15" id="KW-0822">Tryptophan biosynthesis</keyword>
<evidence type="ECO:0000256" key="1">
    <source>
        <dbReference type="ARBA" id="ARBA00001946"/>
    </source>
</evidence>
<comment type="function">
    <text evidence="13 15">Part of a heterotetrameric complex that catalyzes the two-step biosynthesis of anthranilate, an intermediate in the biosynthesis of L-tryptophan. In the first step, the glutamine-binding beta subunit (TrpG) of anthranilate synthase (AS) provides the glutamine amidotransferase activity which generates ammonia as a substrate that, along with chorismate, is used in the second step, catalyzed by the large alpha subunit of AS (TrpE) to produce anthranilate. In the absence of TrpG, TrpE can synthesize anthranilate directly from chorismate and high concentrations of ammonia.</text>
</comment>
<dbReference type="Pfam" id="PF00425">
    <property type="entry name" value="Chorismate_bind"/>
    <property type="match status" value="1"/>
</dbReference>
<evidence type="ECO:0000256" key="12">
    <source>
        <dbReference type="ARBA" id="ARBA00023239"/>
    </source>
</evidence>
<comment type="cofactor">
    <cofactor evidence="1 15">
        <name>Mg(2+)</name>
        <dbReference type="ChEBI" id="CHEBI:18420"/>
    </cofactor>
</comment>
<dbReference type="GO" id="GO:0046872">
    <property type="term" value="F:metal ion binding"/>
    <property type="evidence" value="ECO:0007669"/>
    <property type="project" value="UniProtKB-KW"/>
</dbReference>
<dbReference type="InterPro" id="IPR005256">
    <property type="entry name" value="Anth_synth_I_PabB"/>
</dbReference>
<dbReference type="Pfam" id="PF04715">
    <property type="entry name" value="Anth_synt_I_N"/>
    <property type="match status" value="1"/>
</dbReference>
<keyword evidence="12 15" id="KW-0456">Lyase</keyword>
<evidence type="ECO:0000256" key="13">
    <source>
        <dbReference type="ARBA" id="ARBA00025634"/>
    </source>
</evidence>
<evidence type="ECO:0000256" key="7">
    <source>
        <dbReference type="ARBA" id="ARBA00022605"/>
    </source>
</evidence>
<feature type="domain" description="Anthranilate synthase component I N-terminal" evidence="17">
    <location>
        <begin position="26"/>
        <end position="165"/>
    </location>
</feature>
<evidence type="ECO:0000313" key="19">
    <source>
        <dbReference type="Proteomes" id="UP000030528"/>
    </source>
</evidence>
<evidence type="ECO:0000313" key="18">
    <source>
        <dbReference type="EMBL" id="KGX93987.1"/>
    </source>
</evidence>
<dbReference type="AlphaFoldDB" id="A0A0A5IDU4"/>
<dbReference type="Proteomes" id="UP000030528">
    <property type="component" value="Unassembled WGS sequence"/>
</dbReference>
<evidence type="ECO:0000256" key="14">
    <source>
        <dbReference type="ARBA" id="ARBA00047683"/>
    </source>
</evidence>
<keyword evidence="11 15" id="KW-0057">Aromatic amino acid biosynthesis</keyword>
<dbReference type="EMBL" id="AVPE01000001">
    <property type="protein sequence ID" value="KGX93987.1"/>
    <property type="molecule type" value="Genomic_DNA"/>
</dbReference>
<organism evidence="18 19">
    <name type="scientific">Pontibacillus halophilus JSM 076056 = DSM 19796</name>
    <dbReference type="NCBI Taxonomy" id="1385510"/>
    <lineage>
        <taxon>Bacteria</taxon>
        <taxon>Bacillati</taxon>
        <taxon>Bacillota</taxon>
        <taxon>Bacilli</taxon>
        <taxon>Bacillales</taxon>
        <taxon>Bacillaceae</taxon>
        <taxon>Pontibacillus</taxon>
    </lineage>
</organism>
<dbReference type="STRING" id="1385510.GCA_000425205_00063"/>
<dbReference type="PRINTS" id="PR00095">
    <property type="entry name" value="ANTSNTHASEI"/>
</dbReference>
<comment type="subunit">
    <text evidence="4 15">Heterotetramer consisting of two non-identical subunits: a beta subunit (TrpG) and a large alpha subunit (TrpE).</text>
</comment>
<dbReference type="InterPro" id="IPR015890">
    <property type="entry name" value="Chorismate_C"/>
</dbReference>
<evidence type="ECO:0000256" key="15">
    <source>
        <dbReference type="RuleBase" id="RU364045"/>
    </source>
</evidence>
<feature type="domain" description="Chorismate-utilising enzyme C-terminal" evidence="16">
    <location>
        <begin position="227"/>
        <end position="480"/>
    </location>
</feature>
<dbReference type="RefSeq" id="WP_026798895.1">
    <property type="nucleotide sequence ID" value="NZ_AULI01000001.1"/>
</dbReference>
<dbReference type="GO" id="GO:0004049">
    <property type="term" value="F:anthranilate synthase activity"/>
    <property type="evidence" value="ECO:0007669"/>
    <property type="project" value="UniProtKB-EC"/>
</dbReference>
<dbReference type="PANTHER" id="PTHR11236">
    <property type="entry name" value="AMINOBENZOATE/ANTHRANILATE SYNTHASE"/>
    <property type="match status" value="1"/>
</dbReference>
<reference evidence="18 19" key="1">
    <citation type="submission" date="2013-08" db="EMBL/GenBank/DDBJ databases">
        <authorList>
            <person name="Huang J."/>
            <person name="Wang G."/>
        </authorList>
    </citation>
    <scope>NUCLEOTIDE SEQUENCE [LARGE SCALE GENOMIC DNA]</scope>
    <source>
        <strain evidence="18 19">JSM 076056</strain>
    </source>
</reference>
<evidence type="ECO:0000256" key="4">
    <source>
        <dbReference type="ARBA" id="ARBA00011575"/>
    </source>
</evidence>
<protein>
    <recommendedName>
        <fullName evidence="6 15">Anthranilate synthase component 1</fullName>
        <ecNumber evidence="5 15">4.1.3.27</ecNumber>
    </recommendedName>
</protein>
<evidence type="ECO:0000256" key="2">
    <source>
        <dbReference type="ARBA" id="ARBA00004873"/>
    </source>
</evidence>
<evidence type="ECO:0000256" key="8">
    <source>
        <dbReference type="ARBA" id="ARBA00022723"/>
    </source>
</evidence>
<accession>A0A0A5IDU4</accession>
<dbReference type="InterPro" id="IPR006805">
    <property type="entry name" value="Anth_synth_I_N"/>
</dbReference>
<evidence type="ECO:0000256" key="3">
    <source>
        <dbReference type="ARBA" id="ARBA00009562"/>
    </source>
</evidence>
<evidence type="ECO:0000256" key="6">
    <source>
        <dbReference type="ARBA" id="ARBA00020653"/>
    </source>
</evidence>
<evidence type="ECO:0000259" key="16">
    <source>
        <dbReference type="Pfam" id="PF00425"/>
    </source>
</evidence>
<comment type="catalytic activity">
    <reaction evidence="14 15">
        <text>chorismate + L-glutamine = anthranilate + pyruvate + L-glutamate + H(+)</text>
        <dbReference type="Rhea" id="RHEA:21732"/>
        <dbReference type="ChEBI" id="CHEBI:15361"/>
        <dbReference type="ChEBI" id="CHEBI:15378"/>
        <dbReference type="ChEBI" id="CHEBI:16567"/>
        <dbReference type="ChEBI" id="CHEBI:29748"/>
        <dbReference type="ChEBI" id="CHEBI:29985"/>
        <dbReference type="ChEBI" id="CHEBI:58359"/>
        <dbReference type="EC" id="4.1.3.27"/>
    </reaction>
</comment>
<keyword evidence="7 15" id="KW-0028">Amino-acid biosynthesis</keyword>
<keyword evidence="10 15" id="KW-0460">Magnesium</keyword>
<dbReference type="UniPathway" id="UPA00035">
    <property type="reaction ID" value="UER00040"/>
</dbReference>
<dbReference type="InterPro" id="IPR005801">
    <property type="entry name" value="ADC_synthase"/>
</dbReference>
<comment type="similarity">
    <text evidence="3 15">Belongs to the anthranilate synthase component I family.</text>
</comment>
<dbReference type="GO" id="GO:0000162">
    <property type="term" value="P:L-tryptophan biosynthetic process"/>
    <property type="evidence" value="ECO:0007669"/>
    <property type="project" value="UniProtKB-UniPathway"/>
</dbReference>
<dbReference type="Gene3D" id="3.60.120.10">
    <property type="entry name" value="Anthranilate synthase"/>
    <property type="match status" value="1"/>
</dbReference>
<dbReference type="OrthoDB" id="9803598at2"/>
<dbReference type="InterPro" id="IPR019999">
    <property type="entry name" value="Anth_synth_I-like"/>
</dbReference>
<keyword evidence="8 15" id="KW-0479">Metal-binding</keyword>
<evidence type="ECO:0000259" key="17">
    <source>
        <dbReference type="Pfam" id="PF04715"/>
    </source>
</evidence>
<dbReference type="PANTHER" id="PTHR11236:SF48">
    <property type="entry name" value="ISOCHORISMATE SYNTHASE MENF"/>
    <property type="match status" value="1"/>
</dbReference>
<dbReference type="NCBIfam" id="TIGR00564">
    <property type="entry name" value="trpE_most"/>
    <property type="match status" value="1"/>
</dbReference>
<proteinExistence type="inferred from homology"/>
<evidence type="ECO:0000256" key="11">
    <source>
        <dbReference type="ARBA" id="ARBA00023141"/>
    </source>
</evidence>
<dbReference type="eggNOG" id="COG0147">
    <property type="taxonomic scope" value="Bacteria"/>
</dbReference>
<comment type="pathway">
    <text evidence="2 15">Amino-acid biosynthesis; L-tryptophan biosynthesis; L-tryptophan from chorismate: step 1/5.</text>
</comment>
<evidence type="ECO:0000256" key="5">
    <source>
        <dbReference type="ARBA" id="ARBA00012266"/>
    </source>
</evidence>
<gene>
    <name evidence="15" type="primary">trpE</name>
    <name evidence="18" type="ORF">N781_02095</name>
</gene>
<keyword evidence="19" id="KW-1185">Reference proteome</keyword>
<dbReference type="SUPFAM" id="SSF56322">
    <property type="entry name" value="ADC synthase"/>
    <property type="match status" value="1"/>
</dbReference>
<evidence type="ECO:0000256" key="10">
    <source>
        <dbReference type="ARBA" id="ARBA00022842"/>
    </source>
</evidence>
<dbReference type="EC" id="4.1.3.27" evidence="5 15"/>
<evidence type="ECO:0000256" key="9">
    <source>
        <dbReference type="ARBA" id="ARBA00022822"/>
    </source>
</evidence>